<keyword evidence="5 11" id="KW-0418">Kinase</keyword>
<accession>A0A4U1J8D1</accession>
<reference evidence="11 12" key="1">
    <citation type="submission" date="2019-04" db="EMBL/GenBank/DDBJ databases">
        <authorList>
            <person name="Li Y."/>
            <person name="Wang J."/>
        </authorList>
    </citation>
    <scope>NUCLEOTIDE SEQUENCE [LARGE SCALE GENOMIC DNA]</scope>
    <source>
        <strain evidence="11 12">DSM 14668</strain>
    </source>
</reference>
<dbReference type="InterPro" id="IPR011009">
    <property type="entry name" value="Kinase-like_dom_sf"/>
</dbReference>
<dbReference type="Proteomes" id="UP000309215">
    <property type="component" value="Unassembled WGS sequence"/>
</dbReference>
<keyword evidence="12" id="KW-1185">Reference proteome</keyword>
<feature type="transmembrane region" description="Helical" evidence="9">
    <location>
        <begin position="393"/>
        <end position="414"/>
    </location>
</feature>
<keyword evidence="3" id="KW-0808">Transferase</keyword>
<dbReference type="EC" id="2.7.11.1" evidence="1"/>
<dbReference type="FunFam" id="1.10.510.10:FF:000021">
    <property type="entry name" value="Serine/threonine protein kinase"/>
    <property type="match status" value="1"/>
</dbReference>
<dbReference type="PANTHER" id="PTHR43289">
    <property type="entry name" value="MITOGEN-ACTIVATED PROTEIN KINASE KINASE KINASE 20-RELATED"/>
    <property type="match status" value="1"/>
</dbReference>
<evidence type="ECO:0000259" key="10">
    <source>
        <dbReference type="PROSITE" id="PS50011"/>
    </source>
</evidence>
<evidence type="ECO:0000256" key="1">
    <source>
        <dbReference type="ARBA" id="ARBA00012513"/>
    </source>
</evidence>
<dbReference type="PROSITE" id="PS50011">
    <property type="entry name" value="PROTEIN_KINASE_DOM"/>
    <property type="match status" value="1"/>
</dbReference>
<evidence type="ECO:0000313" key="11">
    <source>
        <dbReference type="EMBL" id="TKD03499.1"/>
    </source>
</evidence>
<dbReference type="InterPro" id="IPR017441">
    <property type="entry name" value="Protein_kinase_ATP_BS"/>
</dbReference>
<dbReference type="CDD" id="cd14014">
    <property type="entry name" value="STKc_PknB_like"/>
    <property type="match status" value="1"/>
</dbReference>
<dbReference type="GO" id="GO:0004674">
    <property type="term" value="F:protein serine/threonine kinase activity"/>
    <property type="evidence" value="ECO:0007669"/>
    <property type="project" value="UniProtKB-KW"/>
</dbReference>
<sequence length="549" mass="58282">MATCPTCLATYSGDVATCPSDGTSLVPDDAIPAAALQLEPGRIVGEYRIERKIGEGGFGAVYAAVHPVIGKFAAIKVLNPQYSHNPVMVSRFVAEARAVNQIRHRGIIDIFSFGKLDDGRQYYIMELLEGMTLEAYLRERGRLRPSEALPILRQIARALDAAHAAGIAHRDLKPENVYLVFDEDRSVFPKLLDFGIAKLLGDSQSHKTRTGTPMGTPLYMSPEQCRGKQVDHRTDIYSFGVMTHAVLTGQPPFLGDDVMDVLMQQVQSPPPALSSVCPDLGTTLDAPVLRMLAKDPAERPASVTAAIDAVVDAARAAGIEVPAVATRSSEKLPRLDVPAGLTPAEQAVFGQATTMMQPDAAPATTGSTSPSGEQPKATLRSTPDAAPSRRSNVLFVALGAGLFVAGIGVATLYASRGGPDAVAAHPPPPPPPPPTLPALPPEKPSAPEPTVVPDVPLEIELRVQATPENVEIHLGERKLGVAPGPIKIPRGDAPVELTFSAKGHQSKSVTVEPNHNLLIPITLEKEKATSQPRTSGTAKTVKNRGDLEY</sequence>
<dbReference type="Gene3D" id="1.10.510.10">
    <property type="entry name" value="Transferase(Phosphotransferase) domain 1"/>
    <property type="match status" value="1"/>
</dbReference>
<evidence type="ECO:0000256" key="8">
    <source>
        <dbReference type="SAM" id="MobiDB-lite"/>
    </source>
</evidence>
<evidence type="ECO:0000313" key="12">
    <source>
        <dbReference type="Proteomes" id="UP000309215"/>
    </source>
</evidence>
<dbReference type="Pfam" id="PF00069">
    <property type="entry name" value="Pkinase"/>
    <property type="match status" value="1"/>
</dbReference>
<feature type="binding site" evidence="7">
    <location>
        <position position="76"/>
    </location>
    <ligand>
        <name>ATP</name>
        <dbReference type="ChEBI" id="CHEBI:30616"/>
    </ligand>
</feature>
<evidence type="ECO:0000256" key="9">
    <source>
        <dbReference type="SAM" id="Phobius"/>
    </source>
</evidence>
<evidence type="ECO:0000256" key="4">
    <source>
        <dbReference type="ARBA" id="ARBA00022741"/>
    </source>
</evidence>
<dbReference type="AlphaFoldDB" id="A0A4U1J8D1"/>
<dbReference type="PROSITE" id="PS00108">
    <property type="entry name" value="PROTEIN_KINASE_ST"/>
    <property type="match status" value="1"/>
</dbReference>
<feature type="domain" description="Protein kinase" evidence="10">
    <location>
        <begin position="47"/>
        <end position="311"/>
    </location>
</feature>
<comment type="caution">
    <text evidence="11">The sequence shown here is derived from an EMBL/GenBank/DDBJ whole genome shotgun (WGS) entry which is preliminary data.</text>
</comment>
<dbReference type="SMART" id="SM00220">
    <property type="entry name" value="S_TKc"/>
    <property type="match status" value="1"/>
</dbReference>
<feature type="region of interest" description="Disordered" evidence="8">
    <location>
        <begin position="421"/>
        <end position="449"/>
    </location>
</feature>
<dbReference type="PANTHER" id="PTHR43289:SF6">
    <property type="entry name" value="SERINE_THREONINE-PROTEIN KINASE NEKL-3"/>
    <property type="match status" value="1"/>
</dbReference>
<name>A0A4U1J8D1_9BACT</name>
<keyword evidence="9" id="KW-1133">Transmembrane helix</keyword>
<dbReference type="InterPro" id="IPR000719">
    <property type="entry name" value="Prot_kinase_dom"/>
</dbReference>
<keyword evidence="6 7" id="KW-0067">ATP-binding</keyword>
<evidence type="ECO:0000256" key="3">
    <source>
        <dbReference type="ARBA" id="ARBA00022679"/>
    </source>
</evidence>
<dbReference type="SUPFAM" id="SSF56112">
    <property type="entry name" value="Protein kinase-like (PK-like)"/>
    <property type="match status" value="1"/>
</dbReference>
<keyword evidence="9" id="KW-0472">Membrane</keyword>
<proteinExistence type="predicted"/>
<dbReference type="Gene3D" id="3.30.200.20">
    <property type="entry name" value="Phosphorylase Kinase, domain 1"/>
    <property type="match status" value="1"/>
</dbReference>
<organism evidence="11 12">
    <name type="scientific">Polyangium fumosum</name>
    <dbReference type="NCBI Taxonomy" id="889272"/>
    <lineage>
        <taxon>Bacteria</taxon>
        <taxon>Pseudomonadati</taxon>
        <taxon>Myxococcota</taxon>
        <taxon>Polyangia</taxon>
        <taxon>Polyangiales</taxon>
        <taxon>Polyangiaceae</taxon>
        <taxon>Polyangium</taxon>
    </lineage>
</organism>
<keyword evidence="4 7" id="KW-0547">Nucleotide-binding</keyword>
<dbReference type="InterPro" id="IPR008271">
    <property type="entry name" value="Ser/Thr_kinase_AS"/>
</dbReference>
<keyword evidence="2 11" id="KW-0723">Serine/threonine-protein kinase</keyword>
<feature type="compositionally biased region" description="Pro residues" evidence="8">
    <location>
        <begin position="425"/>
        <end position="447"/>
    </location>
</feature>
<dbReference type="OrthoDB" id="9801841at2"/>
<evidence type="ECO:0000256" key="7">
    <source>
        <dbReference type="PROSITE-ProRule" id="PRU10141"/>
    </source>
</evidence>
<evidence type="ECO:0000256" key="2">
    <source>
        <dbReference type="ARBA" id="ARBA00022527"/>
    </source>
</evidence>
<evidence type="ECO:0000256" key="6">
    <source>
        <dbReference type="ARBA" id="ARBA00022840"/>
    </source>
</evidence>
<dbReference type="RefSeq" id="WP_136931619.1">
    <property type="nucleotide sequence ID" value="NZ_SSMQ01000028.1"/>
</dbReference>
<protein>
    <recommendedName>
        <fullName evidence="1">non-specific serine/threonine protein kinase</fullName>
        <ecNumber evidence="1">2.7.11.1</ecNumber>
    </recommendedName>
</protein>
<feature type="region of interest" description="Disordered" evidence="8">
    <location>
        <begin position="525"/>
        <end position="549"/>
    </location>
</feature>
<dbReference type="PROSITE" id="PS00107">
    <property type="entry name" value="PROTEIN_KINASE_ATP"/>
    <property type="match status" value="1"/>
</dbReference>
<gene>
    <name evidence="11" type="ORF">E8A74_25180</name>
</gene>
<feature type="compositionally biased region" description="Polar residues" evidence="8">
    <location>
        <begin position="529"/>
        <end position="540"/>
    </location>
</feature>
<feature type="region of interest" description="Disordered" evidence="8">
    <location>
        <begin position="358"/>
        <end position="387"/>
    </location>
</feature>
<evidence type="ECO:0000256" key="5">
    <source>
        <dbReference type="ARBA" id="ARBA00022777"/>
    </source>
</evidence>
<keyword evidence="9" id="KW-0812">Transmembrane</keyword>
<dbReference type="GO" id="GO:0005524">
    <property type="term" value="F:ATP binding"/>
    <property type="evidence" value="ECO:0007669"/>
    <property type="project" value="UniProtKB-UniRule"/>
</dbReference>
<dbReference type="EMBL" id="SSMQ01000028">
    <property type="protein sequence ID" value="TKD03499.1"/>
    <property type="molecule type" value="Genomic_DNA"/>
</dbReference>